<comment type="catalytic activity">
    <reaction evidence="7">
        <text>4-imidazolone-5-propanoate + H2O = N-formimidoyl-L-glutamate</text>
        <dbReference type="Rhea" id="RHEA:23660"/>
        <dbReference type="ChEBI" id="CHEBI:15377"/>
        <dbReference type="ChEBI" id="CHEBI:58928"/>
        <dbReference type="ChEBI" id="CHEBI:77893"/>
        <dbReference type="EC" id="3.5.2.7"/>
    </reaction>
</comment>
<comment type="caution">
    <text evidence="9">The sequence shown here is derived from an EMBL/GenBank/DDBJ whole genome shotgun (WGS) entry which is preliminary data.</text>
</comment>
<dbReference type="RefSeq" id="WP_065576560.1">
    <property type="nucleotide sequence ID" value="NZ_JBNGCH010000351.1"/>
</dbReference>
<keyword evidence="6 7" id="KW-0408">Iron</keyword>
<keyword evidence="4 7" id="KW-0369">Histidine metabolism</keyword>
<comment type="function">
    <text evidence="7">Catalyzes the hydrolytic cleavage of the carbon-nitrogen bond in imidazolone-5-propanoate to yield N-formimidoyl-L-glutamate. It is the third step in the universal histidine degradation pathway.</text>
</comment>
<accession>A0A1B9R1D8</accession>
<dbReference type="InterPro" id="IPR032466">
    <property type="entry name" value="Metal_Hydrolase"/>
</dbReference>
<sequence length="425" mass="45936">MTSVTDLTLINARLVSMTPGKEGYQVSTEKVVQLKNGKITSIQDQSDLSSGNVLLGNPNGHHSVAGPIYDCKNKLVTPGLIDAHTHIVFAGNRSNEFEMRLQGVPYTEIANQGGGILATVEATRKATEEQLVELAIPRVKGLINTGVTSVEVKSGYGLALNDEVKMLRAAKALERHVPIKVETTLLAAHTTPPEYKGKSDQYIELICQEMIPLVAEEKLASSVDVFCESIGFNLKQTKQLFQAAQQHGLRVKGHTEQLSNLGGSALTASFDGLSVDHIEYLDLEGVQALASTNTVATLLPGAFYFLRETQRPPIQLLRDNRIPMAIATDFNPGTSPFADLTMMMNMGCTLFGLTPEEALRGVTCHAAQAIGHGTTRGQLQFGFDADLAIWNIAHPADLSYQVGVPNLAARIVNGALYHREGHNND</sequence>
<feature type="binding site" evidence="7">
    <location>
        <position position="86"/>
    </location>
    <ligand>
        <name>Zn(2+)</name>
        <dbReference type="ChEBI" id="CHEBI:29105"/>
    </ligand>
</feature>
<dbReference type="SUPFAM" id="SSF51556">
    <property type="entry name" value="Metallo-dependent hydrolases"/>
    <property type="match status" value="1"/>
</dbReference>
<feature type="binding site" evidence="7">
    <location>
        <position position="254"/>
    </location>
    <ligand>
        <name>Zn(2+)</name>
        <dbReference type="ChEBI" id="CHEBI:29105"/>
    </ligand>
</feature>
<feature type="binding site" evidence="7">
    <location>
        <position position="189"/>
    </location>
    <ligand>
        <name>4-imidazolone-5-propanoate</name>
        <dbReference type="ChEBI" id="CHEBI:77893"/>
    </ligand>
</feature>
<reference evidence="10" key="1">
    <citation type="submission" date="2016-06" db="EMBL/GenBank/DDBJ databases">
        <authorList>
            <person name="Hehemann J.-H."/>
            <person name="Arevalo P."/>
            <person name="Datta M.S."/>
            <person name="Polz M.F."/>
        </authorList>
    </citation>
    <scope>NUCLEOTIDE SEQUENCE [LARGE SCALE GENOMIC DNA]</scope>
    <source>
        <strain evidence="10">9CSC122</strain>
    </source>
</reference>
<feature type="binding site" evidence="7">
    <location>
        <position position="156"/>
    </location>
    <ligand>
        <name>4-imidazolone-5-propanoate</name>
        <dbReference type="ChEBI" id="CHEBI:77893"/>
    </ligand>
</feature>
<dbReference type="GO" id="GO:0008270">
    <property type="term" value="F:zinc ion binding"/>
    <property type="evidence" value="ECO:0007669"/>
    <property type="project" value="UniProtKB-UniRule"/>
</dbReference>
<dbReference type="GO" id="GO:0019556">
    <property type="term" value="P:L-histidine catabolic process to glutamate and formamide"/>
    <property type="evidence" value="ECO:0007669"/>
    <property type="project" value="UniProtKB-UniRule"/>
</dbReference>
<keyword evidence="3 7" id="KW-0378">Hydrolase</keyword>
<feature type="binding site" evidence="7">
    <location>
        <position position="331"/>
    </location>
    <ligand>
        <name>N-formimidoyl-L-glutamate</name>
        <dbReference type="ChEBI" id="CHEBI:58928"/>
    </ligand>
</feature>
<dbReference type="FunFam" id="3.20.20.140:FF:000007">
    <property type="entry name" value="Imidazolonepropionase"/>
    <property type="match status" value="1"/>
</dbReference>
<evidence type="ECO:0000256" key="4">
    <source>
        <dbReference type="ARBA" id="ARBA00022808"/>
    </source>
</evidence>
<dbReference type="GO" id="GO:0005506">
    <property type="term" value="F:iron ion binding"/>
    <property type="evidence" value="ECO:0007669"/>
    <property type="project" value="UniProtKB-UniRule"/>
</dbReference>
<evidence type="ECO:0000256" key="1">
    <source>
        <dbReference type="ARBA" id="ARBA00012864"/>
    </source>
</evidence>
<dbReference type="HAMAP" id="MF_00372">
    <property type="entry name" value="HutI"/>
    <property type="match status" value="1"/>
</dbReference>
<dbReference type="EMBL" id="MAJZ01000351">
    <property type="protein sequence ID" value="OCH77815.1"/>
    <property type="molecule type" value="Genomic_DNA"/>
</dbReference>
<dbReference type="SUPFAM" id="SSF51338">
    <property type="entry name" value="Composite domain of metallo-dependent hydrolases"/>
    <property type="match status" value="1"/>
</dbReference>
<keyword evidence="7" id="KW-0963">Cytoplasm</keyword>
<evidence type="ECO:0000256" key="3">
    <source>
        <dbReference type="ARBA" id="ARBA00022801"/>
    </source>
</evidence>
<keyword evidence="2 7" id="KW-0479">Metal-binding</keyword>
<feature type="binding site" evidence="7">
    <location>
        <position position="254"/>
    </location>
    <ligand>
        <name>Fe(3+)</name>
        <dbReference type="ChEBI" id="CHEBI:29034"/>
    </ligand>
</feature>
<dbReference type="InterPro" id="IPR006680">
    <property type="entry name" value="Amidohydro-rel"/>
</dbReference>
<dbReference type="Proteomes" id="UP000093173">
    <property type="component" value="Unassembled WGS sequence"/>
</dbReference>
<feature type="binding site" evidence="7">
    <location>
        <position position="329"/>
    </location>
    <ligand>
        <name>Zn(2+)</name>
        <dbReference type="ChEBI" id="CHEBI:29105"/>
    </ligand>
</feature>
<gene>
    <name evidence="7" type="primary">hutI</name>
    <name evidence="9" type="ORF">A6E14_07105</name>
</gene>
<name>A0A1B9R1D8_9VIBR</name>
<feature type="binding site" evidence="7">
    <location>
        <position position="334"/>
    </location>
    <ligand>
        <name>4-imidazolone-5-propanoate</name>
        <dbReference type="ChEBI" id="CHEBI:77893"/>
    </ligand>
</feature>
<organism evidence="9 10">
    <name type="scientific">Vibrio genomosp. F10</name>
    <dbReference type="NCBI Taxonomy" id="723171"/>
    <lineage>
        <taxon>Bacteria</taxon>
        <taxon>Pseudomonadati</taxon>
        <taxon>Pseudomonadota</taxon>
        <taxon>Gammaproteobacteria</taxon>
        <taxon>Vibrionales</taxon>
        <taxon>Vibrionaceae</taxon>
        <taxon>Vibrio</taxon>
    </lineage>
</organism>
<dbReference type="GO" id="GO:0019557">
    <property type="term" value="P:L-histidine catabolic process to glutamate and formate"/>
    <property type="evidence" value="ECO:0007669"/>
    <property type="project" value="UniProtKB-UniPathway"/>
</dbReference>
<dbReference type="NCBIfam" id="TIGR01224">
    <property type="entry name" value="hutI"/>
    <property type="match status" value="1"/>
</dbReference>
<feature type="domain" description="Amidohydrolase-related" evidence="8">
    <location>
        <begin position="75"/>
        <end position="394"/>
    </location>
</feature>
<feature type="binding site" evidence="7">
    <location>
        <position position="156"/>
    </location>
    <ligand>
        <name>N-formimidoyl-L-glutamate</name>
        <dbReference type="ChEBI" id="CHEBI:58928"/>
    </ligand>
</feature>
<dbReference type="Gene3D" id="2.30.40.10">
    <property type="entry name" value="Urease, subunit C, domain 1"/>
    <property type="match status" value="1"/>
</dbReference>
<dbReference type="PANTHER" id="PTHR42752">
    <property type="entry name" value="IMIDAZOLONEPROPIONASE"/>
    <property type="match status" value="1"/>
</dbReference>
<evidence type="ECO:0000256" key="7">
    <source>
        <dbReference type="HAMAP-Rule" id="MF_00372"/>
    </source>
</evidence>
<dbReference type="CDD" id="cd01296">
    <property type="entry name" value="Imidazolone-5PH"/>
    <property type="match status" value="1"/>
</dbReference>
<keyword evidence="10" id="KW-1185">Reference proteome</keyword>
<evidence type="ECO:0000313" key="10">
    <source>
        <dbReference type="Proteomes" id="UP000093173"/>
    </source>
</evidence>
<dbReference type="Pfam" id="PF01979">
    <property type="entry name" value="Amidohydro_1"/>
    <property type="match status" value="1"/>
</dbReference>
<keyword evidence="5 7" id="KW-0862">Zinc</keyword>
<feature type="binding site" evidence="7">
    <location>
        <position position="329"/>
    </location>
    <ligand>
        <name>Fe(3+)</name>
        <dbReference type="ChEBI" id="CHEBI:29034"/>
    </ligand>
</feature>
<dbReference type="InterPro" id="IPR011059">
    <property type="entry name" value="Metal-dep_hydrolase_composite"/>
</dbReference>
<feature type="binding site" evidence="7">
    <location>
        <position position="84"/>
    </location>
    <ligand>
        <name>Fe(3+)</name>
        <dbReference type="ChEBI" id="CHEBI:29034"/>
    </ligand>
</feature>
<proteinExistence type="inferred from homology"/>
<dbReference type="GO" id="GO:0050480">
    <property type="term" value="F:imidazolonepropionase activity"/>
    <property type="evidence" value="ECO:0007669"/>
    <property type="project" value="UniProtKB-UniRule"/>
</dbReference>
<dbReference type="Gene3D" id="3.20.20.140">
    <property type="entry name" value="Metal-dependent hydrolases"/>
    <property type="match status" value="1"/>
</dbReference>
<comment type="cofactor">
    <cofactor evidence="7">
        <name>Zn(2+)</name>
        <dbReference type="ChEBI" id="CHEBI:29105"/>
    </cofactor>
    <cofactor evidence="7">
        <name>Fe(3+)</name>
        <dbReference type="ChEBI" id="CHEBI:29034"/>
    </cofactor>
    <text evidence="7">Binds 1 zinc or iron ion per subunit.</text>
</comment>
<feature type="binding site" evidence="7">
    <location>
        <position position="93"/>
    </location>
    <ligand>
        <name>4-imidazolone-5-propanoate</name>
        <dbReference type="ChEBI" id="CHEBI:77893"/>
    </ligand>
</feature>
<feature type="binding site" evidence="7">
    <location>
        <position position="333"/>
    </location>
    <ligand>
        <name>N-formimidoyl-L-glutamate</name>
        <dbReference type="ChEBI" id="CHEBI:58928"/>
    </ligand>
</feature>
<comment type="pathway">
    <text evidence="7">Amino-acid degradation; L-histidine degradation into L-glutamate; N-formimidoyl-L-glutamate from L-histidine: step 3/3.</text>
</comment>
<evidence type="ECO:0000259" key="8">
    <source>
        <dbReference type="Pfam" id="PF01979"/>
    </source>
</evidence>
<dbReference type="UniPathway" id="UPA00379">
    <property type="reaction ID" value="UER00551"/>
</dbReference>
<evidence type="ECO:0000256" key="2">
    <source>
        <dbReference type="ARBA" id="ARBA00022723"/>
    </source>
</evidence>
<evidence type="ECO:0000256" key="5">
    <source>
        <dbReference type="ARBA" id="ARBA00022833"/>
    </source>
</evidence>
<feature type="binding site" evidence="7">
    <location>
        <position position="86"/>
    </location>
    <ligand>
        <name>Fe(3+)</name>
        <dbReference type="ChEBI" id="CHEBI:29034"/>
    </ligand>
</feature>
<dbReference type="EC" id="3.5.2.7" evidence="1 7"/>
<comment type="similarity">
    <text evidence="7">Belongs to the metallo-dependent hydrolases superfamily. HutI family.</text>
</comment>
<dbReference type="GO" id="GO:0005737">
    <property type="term" value="C:cytoplasm"/>
    <property type="evidence" value="ECO:0007669"/>
    <property type="project" value="UniProtKB-SubCell"/>
</dbReference>
<comment type="subcellular location">
    <subcellularLocation>
        <location evidence="7">Cytoplasm</location>
    </subcellularLocation>
</comment>
<feature type="binding site" evidence="7">
    <location>
        <position position="257"/>
    </location>
    <ligand>
        <name>4-imidazolone-5-propanoate</name>
        <dbReference type="ChEBI" id="CHEBI:77893"/>
    </ligand>
</feature>
<dbReference type="InterPro" id="IPR005920">
    <property type="entry name" value="HutI"/>
</dbReference>
<evidence type="ECO:0000313" key="9">
    <source>
        <dbReference type="EMBL" id="OCH77815.1"/>
    </source>
</evidence>
<protein>
    <recommendedName>
        <fullName evidence="1 7">Imidazolonepropionase</fullName>
        <ecNumber evidence="1 7">3.5.2.7</ecNumber>
    </recommendedName>
    <alternativeName>
        <fullName evidence="7">Imidazolone-5-propionate hydrolase</fullName>
    </alternativeName>
</protein>
<dbReference type="AlphaFoldDB" id="A0A1B9R1D8"/>
<dbReference type="PANTHER" id="PTHR42752:SF1">
    <property type="entry name" value="IMIDAZOLONEPROPIONASE-RELATED"/>
    <property type="match status" value="1"/>
</dbReference>
<feature type="binding site" evidence="7">
    <location>
        <position position="84"/>
    </location>
    <ligand>
        <name>Zn(2+)</name>
        <dbReference type="ChEBI" id="CHEBI:29105"/>
    </ligand>
</feature>
<evidence type="ECO:0000256" key="6">
    <source>
        <dbReference type="ARBA" id="ARBA00023004"/>
    </source>
</evidence>